<accession>A0A8D5ZPR1</accession>
<proteinExistence type="predicted"/>
<dbReference type="AlphaFoldDB" id="A0A8D5ZPR1"/>
<dbReference type="SUPFAM" id="SSF100950">
    <property type="entry name" value="NagB/RpiA/CoA transferase-like"/>
    <property type="match status" value="1"/>
</dbReference>
<gene>
    <name evidence="2" type="ORF">JIR001_23760</name>
</gene>
<dbReference type="InterPro" id="IPR012792">
    <property type="entry name" value="3-oxoacid_CoA-transf_A"/>
</dbReference>
<dbReference type="GO" id="GO:0008410">
    <property type="term" value="F:CoA-transferase activity"/>
    <property type="evidence" value="ECO:0007669"/>
    <property type="project" value="InterPro"/>
</dbReference>
<keyword evidence="1" id="KW-0808">Transferase</keyword>
<sequence length="216" mass="23125">MPAIRQSAEEAVRRIRSGSTLMVGGFGLAGVPLRLIDALERTEVRDLTVISNNIGTPGQGLGKLLNAGQIKKVIGTYFTTNPDVGEAYHAGKIEVELIPQGTFCEAIRAGGSGIPAFYTPTAAGTELAEGKEVRFFDGKPYVLERALRGDVSLIKAHKADELGNLIYYKTARNFNPLMAMASDLTIAEVDEIVPVGSLDPEAIVTPHVFVDILVTE</sequence>
<dbReference type="PANTHER" id="PTHR13707">
    <property type="entry name" value="KETOACID-COENZYME A TRANSFERASE"/>
    <property type="match status" value="1"/>
</dbReference>
<reference evidence="2" key="1">
    <citation type="journal article" date="2013" name="Int. J. Syst. Evol. Microbiol.">
        <title>Polycladomyces abyssicola gen. nov., sp. nov., a thermophilic filamentous bacterium isolated from hemipelagic sediment.</title>
        <authorList>
            <person name="Tsubouchi T."/>
            <person name="Shimane Y."/>
            <person name="Mori K."/>
            <person name="Usui K."/>
            <person name="Hiraki T."/>
            <person name="Tame A."/>
            <person name="Uematsu K."/>
            <person name="Maruyama T."/>
            <person name="Hatada Y."/>
        </authorList>
    </citation>
    <scope>NUCLEOTIDE SEQUENCE</scope>
    <source>
        <strain evidence="2">JIR-001</strain>
    </source>
</reference>
<dbReference type="NCBIfam" id="TIGR02429">
    <property type="entry name" value="pcaI_scoA_fam"/>
    <property type="match status" value="1"/>
</dbReference>
<dbReference type="PANTHER" id="PTHR13707:SF60">
    <property type="entry name" value="ACETATE COA-TRANSFERASE SUBUNIT ALPHA"/>
    <property type="match status" value="1"/>
</dbReference>
<dbReference type="Gene3D" id="3.40.1080.10">
    <property type="entry name" value="Glutaconate Coenzyme A-transferase"/>
    <property type="match status" value="1"/>
</dbReference>
<dbReference type="InterPro" id="IPR037171">
    <property type="entry name" value="NagB/RpiA_transferase-like"/>
</dbReference>
<dbReference type="SMART" id="SM00882">
    <property type="entry name" value="CoA_trans"/>
    <property type="match status" value="1"/>
</dbReference>
<evidence type="ECO:0000313" key="2">
    <source>
        <dbReference type="EMBL" id="BCU82593.1"/>
    </source>
</evidence>
<protein>
    <submittedName>
        <fullName evidence="2">Uncharacterized protein</fullName>
    </submittedName>
</protein>
<dbReference type="RefSeq" id="WP_212772915.1">
    <property type="nucleotide sequence ID" value="NZ_AP024601.1"/>
</dbReference>
<evidence type="ECO:0000313" key="3">
    <source>
        <dbReference type="Proteomes" id="UP000677436"/>
    </source>
</evidence>
<reference evidence="2" key="2">
    <citation type="journal article" date="2021" name="Microbiol. Resour. Announc.">
        <title>Complete Genome Sequence of Polycladomyces abyssicola JIR-001T, Isolated from Hemipelagic Sediment in Deep Seawater.</title>
        <authorList>
            <person name="Tsubouchi T."/>
            <person name="Kaneko Y."/>
        </authorList>
    </citation>
    <scope>NUCLEOTIDE SEQUENCE</scope>
    <source>
        <strain evidence="2">JIR-001</strain>
    </source>
</reference>
<organism evidence="2 3">
    <name type="scientific">Polycladomyces abyssicola</name>
    <dbReference type="NCBI Taxonomy" id="1125966"/>
    <lineage>
        <taxon>Bacteria</taxon>
        <taxon>Bacillati</taxon>
        <taxon>Bacillota</taxon>
        <taxon>Bacilli</taxon>
        <taxon>Bacillales</taxon>
        <taxon>Thermoactinomycetaceae</taxon>
        <taxon>Polycladomyces</taxon>
    </lineage>
</organism>
<dbReference type="Pfam" id="PF01144">
    <property type="entry name" value="CoA_trans"/>
    <property type="match status" value="1"/>
</dbReference>
<evidence type="ECO:0000256" key="1">
    <source>
        <dbReference type="ARBA" id="ARBA00022679"/>
    </source>
</evidence>
<dbReference type="KEGG" id="pabs:JIR001_23760"/>
<dbReference type="Proteomes" id="UP000677436">
    <property type="component" value="Chromosome"/>
</dbReference>
<dbReference type="EMBL" id="AP024601">
    <property type="protein sequence ID" value="BCU82593.1"/>
    <property type="molecule type" value="Genomic_DNA"/>
</dbReference>
<dbReference type="InterPro" id="IPR004165">
    <property type="entry name" value="CoA_trans_fam_I"/>
</dbReference>
<keyword evidence="3" id="KW-1185">Reference proteome</keyword>
<name>A0A8D5ZPR1_9BACL</name>